<sequence length="71" mass="8072">MNDIEKAFRGLGRTKKVEFISEKIDYASAHAVAGYVSSYLFDVLNDLGNDDYVATYLKEKGYEVTKKENNK</sequence>
<evidence type="ECO:0000313" key="2">
    <source>
        <dbReference type="EMBL" id="MTU41274.1"/>
    </source>
</evidence>
<evidence type="ECO:0000313" key="3">
    <source>
        <dbReference type="Proteomes" id="UP000434916"/>
    </source>
</evidence>
<dbReference type="EMBL" id="WNCN01000032">
    <property type="protein sequence ID" value="MTU41274.1"/>
    <property type="molecule type" value="Genomic_DNA"/>
</dbReference>
<dbReference type="Proteomes" id="UP000437446">
    <property type="component" value="Unassembled WGS sequence"/>
</dbReference>
<proteinExistence type="predicted"/>
<reference evidence="3 4" key="1">
    <citation type="journal article" date="2019" name="Nat. Med.">
        <title>A library of human gut bacterial isolates paired with longitudinal multiomics data enables mechanistic microbiome research.</title>
        <authorList>
            <person name="Poyet M."/>
            <person name="Groussin M."/>
            <person name="Gibbons S.M."/>
            <person name="Avila-Pacheco J."/>
            <person name="Jiang X."/>
            <person name="Kearney S.M."/>
            <person name="Perrotta A.R."/>
            <person name="Berdy B."/>
            <person name="Zhao S."/>
            <person name="Lieberman T.D."/>
            <person name="Swanson P.K."/>
            <person name="Smith M."/>
            <person name="Roesemann S."/>
            <person name="Alexander J.E."/>
            <person name="Rich S.A."/>
            <person name="Livny J."/>
            <person name="Vlamakis H."/>
            <person name="Clish C."/>
            <person name="Bullock K."/>
            <person name="Deik A."/>
            <person name="Scott J."/>
            <person name="Pierce K.A."/>
            <person name="Xavier R.J."/>
            <person name="Alm E.J."/>
        </authorList>
    </citation>
    <scope>NUCLEOTIDE SEQUENCE [LARGE SCALE GENOMIC DNA]</scope>
    <source>
        <strain evidence="1 4">BIOML-A25</strain>
        <strain evidence="2 3">BIOML-A29</strain>
    </source>
</reference>
<gene>
    <name evidence="1" type="ORF">GMD66_11170</name>
    <name evidence="2" type="ORF">GMD82_17860</name>
</gene>
<accession>A0A4Q5CFN3</accession>
<comment type="caution">
    <text evidence="1">The sequence shown here is derived from an EMBL/GenBank/DDBJ whole genome shotgun (WGS) entry which is preliminary data.</text>
</comment>
<dbReference type="RefSeq" id="WP_008675537.1">
    <property type="nucleotide sequence ID" value="NZ_JADNDR010000006.1"/>
</dbReference>
<protein>
    <submittedName>
        <fullName evidence="1">Uncharacterized protein</fullName>
    </submittedName>
</protein>
<evidence type="ECO:0000313" key="1">
    <source>
        <dbReference type="EMBL" id="MTU29753.1"/>
    </source>
</evidence>
<dbReference type="Proteomes" id="UP000434916">
    <property type="component" value="Unassembled WGS sequence"/>
</dbReference>
<dbReference type="EMBL" id="WNCR01000004">
    <property type="protein sequence ID" value="MTU29753.1"/>
    <property type="molecule type" value="Genomic_DNA"/>
</dbReference>
<dbReference type="AlphaFoldDB" id="A0A4Q5CFN3"/>
<name>A0A4Q5CFN3_9BACT</name>
<keyword evidence="3" id="KW-1185">Reference proteome</keyword>
<organism evidence="1 4">
    <name type="scientific">Parabacteroides merdae</name>
    <dbReference type="NCBI Taxonomy" id="46503"/>
    <lineage>
        <taxon>Bacteria</taxon>
        <taxon>Pseudomonadati</taxon>
        <taxon>Bacteroidota</taxon>
        <taxon>Bacteroidia</taxon>
        <taxon>Bacteroidales</taxon>
        <taxon>Tannerellaceae</taxon>
        <taxon>Parabacteroides</taxon>
    </lineage>
</organism>
<evidence type="ECO:0000313" key="4">
    <source>
        <dbReference type="Proteomes" id="UP000437446"/>
    </source>
</evidence>